<keyword evidence="3" id="KW-1003">Cell membrane</keyword>
<dbReference type="OrthoDB" id="2880765at2"/>
<sequence>MGGAIYGIDLVSALLLALLTAVVFLEVFSRYVFSLPLVYSNELTLLLFPWMIFIAGVSVTFHDNHLAITFLRRKMPPKVQQGMFLISKLIMLFFSIMMTYAAWLYTENQAGQVMPVLRISRGWLSTSMLIAFALISLVLIYHIIRIVRGRMTVPREEEDIDAVADDN</sequence>
<dbReference type="PANTHER" id="PTHR35011">
    <property type="entry name" value="2,3-DIKETO-L-GULONATE TRAP TRANSPORTER SMALL PERMEASE PROTEIN YIAM"/>
    <property type="match status" value="1"/>
</dbReference>
<dbReference type="AlphaFoldDB" id="A0A2T4U4A8"/>
<feature type="transmembrane region" description="Helical" evidence="9">
    <location>
        <begin position="123"/>
        <end position="144"/>
    </location>
</feature>
<dbReference type="Pfam" id="PF04290">
    <property type="entry name" value="DctQ"/>
    <property type="match status" value="1"/>
</dbReference>
<name>A0A2T4U4A8_9BACI</name>
<dbReference type="GO" id="GO:0015740">
    <property type="term" value="P:C4-dicarboxylate transport"/>
    <property type="evidence" value="ECO:0007669"/>
    <property type="project" value="TreeGrafter"/>
</dbReference>
<comment type="subcellular location">
    <subcellularLocation>
        <location evidence="1">Cell inner membrane</location>
        <topology evidence="1">Multi-pass membrane protein</topology>
    </subcellularLocation>
</comment>
<organism evidence="11 12">
    <name type="scientific">Alkalicoccus saliphilus</name>
    <dbReference type="NCBI Taxonomy" id="200989"/>
    <lineage>
        <taxon>Bacteria</taxon>
        <taxon>Bacillati</taxon>
        <taxon>Bacillota</taxon>
        <taxon>Bacilli</taxon>
        <taxon>Bacillales</taxon>
        <taxon>Bacillaceae</taxon>
        <taxon>Alkalicoccus</taxon>
    </lineage>
</organism>
<evidence type="ECO:0000256" key="2">
    <source>
        <dbReference type="ARBA" id="ARBA00022448"/>
    </source>
</evidence>
<evidence type="ECO:0000256" key="7">
    <source>
        <dbReference type="ARBA" id="ARBA00023136"/>
    </source>
</evidence>
<dbReference type="GO" id="GO:0005886">
    <property type="term" value="C:plasma membrane"/>
    <property type="evidence" value="ECO:0007669"/>
    <property type="project" value="UniProtKB-SubCell"/>
</dbReference>
<dbReference type="PANTHER" id="PTHR35011:SF2">
    <property type="entry name" value="2,3-DIKETO-L-GULONATE TRAP TRANSPORTER SMALL PERMEASE PROTEIN YIAM"/>
    <property type="match status" value="1"/>
</dbReference>
<dbReference type="EMBL" id="PZJJ01000022">
    <property type="protein sequence ID" value="PTL38236.1"/>
    <property type="molecule type" value="Genomic_DNA"/>
</dbReference>
<evidence type="ECO:0000256" key="3">
    <source>
        <dbReference type="ARBA" id="ARBA00022475"/>
    </source>
</evidence>
<feature type="transmembrane region" description="Helical" evidence="9">
    <location>
        <begin position="82"/>
        <end position="103"/>
    </location>
</feature>
<evidence type="ECO:0000256" key="4">
    <source>
        <dbReference type="ARBA" id="ARBA00022519"/>
    </source>
</evidence>
<accession>A0A2T4U4A8</accession>
<comment type="caution">
    <text evidence="11">The sequence shown here is derived from an EMBL/GenBank/DDBJ whole genome shotgun (WGS) entry which is preliminary data.</text>
</comment>
<feature type="domain" description="Tripartite ATP-independent periplasmic transporters DctQ component" evidence="10">
    <location>
        <begin position="19"/>
        <end position="148"/>
    </location>
</feature>
<evidence type="ECO:0000256" key="9">
    <source>
        <dbReference type="SAM" id="Phobius"/>
    </source>
</evidence>
<keyword evidence="6 9" id="KW-1133">Transmembrane helix</keyword>
<evidence type="ECO:0000256" key="6">
    <source>
        <dbReference type="ARBA" id="ARBA00022989"/>
    </source>
</evidence>
<evidence type="ECO:0000256" key="1">
    <source>
        <dbReference type="ARBA" id="ARBA00004429"/>
    </source>
</evidence>
<reference evidence="11 12" key="1">
    <citation type="submission" date="2018-03" db="EMBL/GenBank/DDBJ databases">
        <title>Alkalicoccus saliphilus sp. nov., isolated from a mineral pool.</title>
        <authorList>
            <person name="Zhao B."/>
        </authorList>
    </citation>
    <scope>NUCLEOTIDE SEQUENCE [LARGE SCALE GENOMIC DNA]</scope>
    <source>
        <strain evidence="11 12">6AG</strain>
    </source>
</reference>
<dbReference type="Proteomes" id="UP000240509">
    <property type="component" value="Unassembled WGS sequence"/>
</dbReference>
<proteinExistence type="inferred from homology"/>
<dbReference type="InterPro" id="IPR055348">
    <property type="entry name" value="DctQ"/>
</dbReference>
<dbReference type="InterPro" id="IPR007387">
    <property type="entry name" value="TRAP_DctQ"/>
</dbReference>
<keyword evidence="7 9" id="KW-0472">Membrane</keyword>
<evidence type="ECO:0000313" key="11">
    <source>
        <dbReference type="EMBL" id="PTL38236.1"/>
    </source>
</evidence>
<comment type="similarity">
    <text evidence="8">Belongs to the TRAP transporter small permease family.</text>
</comment>
<keyword evidence="4" id="KW-0997">Cell inner membrane</keyword>
<feature type="transmembrane region" description="Helical" evidence="9">
    <location>
        <begin position="44"/>
        <end position="61"/>
    </location>
</feature>
<evidence type="ECO:0000256" key="5">
    <source>
        <dbReference type="ARBA" id="ARBA00022692"/>
    </source>
</evidence>
<evidence type="ECO:0000256" key="8">
    <source>
        <dbReference type="ARBA" id="ARBA00038436"/>
    </source>
</evidence>
<gene>
    <name evidence="11" type="ORF">C6Y45_12335</name>
</gene>
<keyword evidence="2" id="KW-0813">Transport</keyword>
<protein>
    <submittedName>
        <fullName evidence="11">TRAP transporter small permease</fullName>
    </submittedName>
</protein>
<keyword evidence="12" id="KW-1185">Reference proteome</keyword>
<evidence type="ECO:0000259" key="10">
    <source>
        <dbReference type="Pfam" id="PF04290"/>
    </source>
</evidence>
<dbReference type="GO" id="GO:0022857">
    <property type="term" value="F:transmembrane transporter activity"/>
    <property type="evidence" value="ECO:0007669"/>
    <property type="project" value="TreeGrafter"/>
</dbReference>
<keyword evidence="5 9" id="KW-0812">Transmembrane</keyword>
<evidence type="ECO:0000313" key="12">
    <source>
        <dbReference type="Proteomes" id="UP000240509"/>
    </source>
</evidence>